<proteinExistence type="predicted"/>
<dbReference type="InterPro" id="IPR010214">
    <property type="entry name" value="Tscrpt_termin_fac_NusA_C_rpt"/>
</dbReference>
<dbReference type="GO" id="GO:0005829">
    <property type="term" value="C:cytosol"/>
    <property type="evidence" value="ECO:0007669"/>
    <property type="project" value="TreeGrafter"/>
</dbReference>
<dbReference type="InterPro" id="IPR012340">
    <property type="entry name" value="NA-bd_OB-fold"/>
</dbReference>
<sequence>MRRDQVIPREHLRQNERIRGIIYDVRRETRGPQIFMSRTKPEFMASLFAQEVPEIYDNIIEIKAVARDPGSRAKIAVLSNDNSIDPVGACVGMRGSRVQAVVNELQGEKIDIIPWQDDQASFIVNALAPAEVAKVVMDEDSRRIEVVVPDDQLSLAIGRRGQNVRLASQLTGWTIDIMTEQEESERRQEEFAQQTRFFVEALDVDETLAQLLVAEGFSDLEEVAYVEPDELAAIEGFDEDLVGELQKRAQDALDAKLAEADEKRKALGVSDELAALDGLTSLMLVSLGEADVKSLEDFAGFTPEELVSDRDAPLKTSGLDPLEAQGLIMRARRLAGWIEDEPETDTEMEADGEASGEAEGSAEQA</sequence>
<evidence type="ECO:0000313" key="10">
    <source>
        <dbReference type="EMBL" id="GEQ97421.1"/>
    </source>
</evidence>
<evidence type="ECO:0000256" key="8">
    <source>
        <dbReference type="SAM" id="MobiDB-lite"/>
    </source>
</evidence>
<dbReference type="NCBIfam" id="TIGR01953">
    <property type="entry name" value="NusA"/>
    <property type="match status" value="1"/>
</dbReference>
<dbReference type="Gene3D" id="1.10.150.20">
    <property type="entry name" value="5' to 3' exonuclease, C-terminal subdomain"/>
    <property type="match status" value="2"/>
</dbReference>
<evidence type="ECO:0000256" key="7">
    <source>
        <dbReference type="PROSITE-ProRule" id="PRU00117"/>
    </source>
</evidence>
<dbReference type="InterPro" id="IPR030842">
    <property type="entry name" value="TF_NusA_bacterial"/>
</dbReference>
<feature type="compositionally biased region" description="Acidic residues" evidence="8">
    <location>
        <begin position="339"/>
        <end position="356"/>
    </location>
</feature>
<dbReference type="InterPro" id="IPR058582">
    <property type="entry name" value="KH_NusA_2nd"/>
</dbReference>
<dbReference type="InterPro" id="IPR015946">
    <property type="entry name" value="KH_dom-like_a/b"/>
</dbReference>
<comment type="caution">
    <text evidence="10">The sequence shown here is derived from an EMBL/GenBank/DDBJ whole genome shotgun (WGS) entry which is preliminary data.</text>
</comment>
<dbReference type="CDD" id="cd02134">
    <property type="entry name" value="KH-II_NusA_rpt1"/>
    <property type="match status" value="1"/>
</dbReference>
<dbReference type="CDD" id="cd22529">
    <property type="entry name" value="KH-II_NusA_rpt2"/>
    <property type="match status" value="1"/>
</dbReference>
<dbReference type="InterPro" id="IPR004087">
    <property type="entry name" value="KH_dom"/>
</dbReference>
<name>A0A5A7MNB6_9PROT</name>
<dbReference type="PANTHER" id="PTHR22648:SF0">
    <property type="entry name" value="TRANSCRIPTION TERMINATION_ANTITERMINATION PROTEIN NUSA"/>
    <property type="match status" value="1"/>
</dbReference>
<keyword evidence="6" id="KW-0804">Transcription</keyword>
<evidence type="ECO:0000256" key="4">
    <source>
        <dbReference type="ARBA" id="ARBA00022884"/>
    </source>
</evidence>
<dbReference type="AlphaFoldDB" id="A0A5A7MNB6"/>
<feature type="domain" description="K Homology" evidence="9">
    <location>
        <begin position="69"/>
        <end position="132"/>
    </location>
</feature>
<dbReference type="FunFam" id="3.30.300.20:FF:000002">
    <property type="entry name" value="Transcription termination/antitermination protein NusA"/>
    <property type="match status" value="1"/>
</dbReference>
<reference evidence="10 11" key="1">
    <citation type="submission" date="2019-09" db="EMBL/GenBank/DDBJ databases">
        <title>NBRP : Genome information of microbial organism related human and environment.</title>
        <authorList>
            <person name="Hattori M."/>
            <person name="Oshima K."/>
            <person name="Inaba H."/>
            <person name="Suda W."/>
            <person name="Sakamoto M."/>
            <person name="Iino T."/>
            <person name="Kitahara M."/>
            <person name="Oshida Y."/>
            <person name="Iida T."/>
            <person name="Kudo T."/>
            <person name="Itoh T."/>
            <person name="Ohkuma M."/>
        </authorList>
    </citation>
    <scope>NUCLEOTIDE SEQUENCE [LARGE SCALE GENOMIC DNA]</scope>
    <source>
        <strain evidence="10 11">Hi-2</strain>
    </source>
</reference>
<keyword evidence="4 7" id="KW-0694">RNA-binding</keyword>
<feature type="region of interest" description="Disordered" evidence="8">
    <location>
        <begin position="339"/>
        <end position="365"/>
    </location>
</feature>
<evidence type="ECO:0000313" key="11">
    <source>
        <dbReference type="Proteomes" id="UP000322084"/>
    </source>
</evidence>
<dbReference type="SMART" id="SM00322">
    <property type="entry name" value="KH"/>
    <property type="match status" value="2"/>
</dbReference>
<keyword evidence="3" id="KW-0889">Transcription antitermination</keyword>
<dbReference type="Gene3D" id="3.30.300.20">
    <property type="match status" value="2"/>
</dbReference>
<dbReference type="GO" id="GO:0031564">
    <property type="term" value="P:transcription antitermination"/>
    <property type="evidence" value="ECO:0007669"/>
    <property type="project" value="UniProtKB-KW"/>
</dbReference>
<accession>A0A5A7MNB6</accession>
<protein>
    <recommendedName>
        <fullName evidence="9">K Homology domain-containing protein</fullName>
    </recommendedName>
</protein>
<organism evidence="10 11">
    <name type="scientific">Iodidimonas gelatinilytica</name>
    <dbReference type="NCBI Taxonomy" id="1236966"/>
    <lineage>
        <taxon>Bacteria</taxon>
        <taxon>Pseudomonadati</taxon>
        <taxon>Pseudomonadota</taxon>
        <taxon>Alphaproteobacteria</taxon>
        <taxon>Iodidimonadales</taxon>
        <taxon>Iodidimonadaceae</taxon>
        <taxon>Iodidimonas</taxon>
    </lineage>
</organism>
<dbReference type="GO" id="GO:0003723">
    <property type="term" value="F:RNA binding"/>
    <property type="evidence" value="ECO:0007669"/>
    <property type="project" value="UniProtKB-UniRule"/>
</dbReference>
<dbReference type="GO" id="GO:0000166">
    <property type="term" value="F:nucleotide binding"/>
    <property type="evidence" value="ECO:0007669"/>
    <property type="project" value="InterPro"/>
</dbReference>
<gene>
    <name evidence="10" type="ORF">JCM17844_10580</name>
</gene>
<dbReference type="PANTHER" id="PTHR22648">
    <property type="entry name" value="TRANSCRIPTION TERMINATION FACTOR NUSA"/>
    <property type="match status" value="1"/>
</dbReference>
<keyword evidence="5" id="KW-0805">Transcription regulation</keyword>
<dbReference type="Proteomes" id="UP000322084">
    <property type="component" value="Unassembled WGS sequence"/>
</dbReference>
<dbReference type="Gene3D" id="2.40.50.140">
    <property type="entry name" value="Nucleic acid-binding proteins"/>
    <property type="match status" value="1"/>
</dbReference>
<dbReference type="PROSITE" id="PS50084">
    <property type="entry name" value="KH_TYPE_1"/>
    <property type="match status" value="1"/>
</dbReference>
<evidence type="ECO:0000259" key="9">
    <source>
        <dbReference type="SMART" id="SM00322"/>
    </source>
</evidence>
<keyword evidence="1" id="KW-0806">Transcription termination</keyword>
<evidence type="ECO:0000256" key="2">
    <source>
        <dbReference type="ARBA" id="ARBA00022490"/>
    </source>
</evidence>
<keyword evidence="2" id="KW-0963">Cytoplasm</keyword>
<dbReference type="FunFam" id="3.30.300.20:FF:000005">
    <property type="entry name" value="Transcription termination/antitermination protein NusA"/>
    <property type="match status" value="1"/>
</dbReference>
<dbReference type="Pfam" id="PF13184">
    <property type="entry name" value="KH_NusA_1st"/>
    <property type="match status" value="1"/>
</dbReference>
<evidence type="ECO:0000256" key="1">
    <source>
        <dbReference type="ARBA" id="ARBA00022472"/>
    </source>
</evidence>
<dbReference type="GO" id="GO:0006353">
    <property type="term" value="P:DNA-templated transcription termination"/>
    <property type="evidence" value="ECO:0007669"/>
    <property type="project" value="UniProtKB-KW"/>
</dbReference>
<dbReference type="InterPro" id="IPR025249">
    <property type="entry name" value="TF_NusA_KH_1st"/>
</dbReference>
<dbReference type="SUPFAM" id="SSF47794">
    <property type="entry name" value="Rad51 N-terminal domain-like"/>
    <property type="match status" value="1"/>
</dbReference>
<dbReference type="SUPFAM" id="SSF54814">
    <property type="entry name" value="Prokaryotic type KH domain (KH-domain type II)"/>
    <property type="match status" value="2"/>
</dbReference>
<dbReference type="InterPro" id="IPR010995">
    <property type="entry name" value="DNA_repair_Rad51/TF_NusA_a-hlx"/>
</dbReference>
<dbReference type="Pfam" id="PF26594">
    <property type="entry name" value="KH_NusA_2nd"/>
    <property type="match status" value="1"/>
</dbReference>
<dbReference type="EMBL" id="BKCL01000003">
    <property type="protein sequence ID" value="GEQ97421.1"/>
    <property type="molecule type" value="Genomic_DNA"/>
</dbReference>
<dbReference type="InterPro" id="IPR010213">
    <property type="entry name" value="TF_NusA"/>
</dbReference>
<dbReference type="NCBIfam" id="TIGR01954">
    <property type="entry name" value="nusA_Cterm_rpt"/>
    <property type="match status" value="1"/>
</dbReference>
<evidence type="ECO:0000256" key="5">
    <source>
        <dbReference type="ARBA" id="ARBA00023015"/>
    </source>
</evidence>
<evidence type="ECO:0000256" key="3">
    <source>
        <dbReference type="ARBA" id="ARBA00022814"/>
    </source>
</evidence>
<evidence type="ECO:0000256" key="6">
    <source>
        <dbReference type="ARBA" id="ARBA00023163"/>
    </source>
</evidence>
<dbReference type="InterPro" id="IPR009019">
    <property type="entry name" value="KH_sf_prok-type"/>
</dbReference>
<dbReference type="SUPFAM" id="SSF50249">
    <property type="entry name" value="Nucleic acid-binding proteins"/>
    <property type="match status" value="1"/>
</dbReference>
<feature type="domain" description="K Homology" evidence="9">
    <location>
        <begin position="140"/>
        <end position="204"/>
    </location>
</feature>